<evidence type="ECO:0000256" key="2">
    <source>
        <dbReference type="SAM" id="Phobius"/>
    </source>
</evidence>
<name>A0A8S9ZS41_9BILA</name>
<comment type="caution">
    <text evidence="3">The sequence shown here is derived from an EMBL/GenBank/DDBJ whole genome shotgun (WGS) entry which is preliminary data.</text>
</comment>
<feature type="coiled-coil region" evidence="1">
    <location>
        <begin position="46"/>
        <end position="73"/>
    </location>
</feature>
<keyword evidence="2" id="KW-0812">Transmembrane</keyword>
<evidence type="ECO:0000313" key="3">
    <source>
        <dbReference type="EMBL" id="KAF7636034.1"/>
    </source>
</evidence>
<accession>A0A8S9ZS41</accession>
<gene>
    <name evidence="3" type="ORF">Mgra_00004483</name>
</gene>
<evidence type="ECO:0000256" key="1">
    <source>
        <dbReference type="SAM" id="Coils"/>
    </source>
</evidence>
<keyword evidence="4" id="KW-1185">Reference proteome</keyword>
<protein>
    <submittedName>
        <fullName evidence="3">Uncharacterized protein</fullName>
    </submittedName>
</protein>
<reference evidence="3" key="1">
    <citation type="journal article" date="2020" name="Ecol. Evol.">
        <title>Genome structure and content of the rice root-knot nematode (Meloidogyne graminicola).</title>
        <authorList>
            <person name="Phan N.T."/>
            <person name="Danchin E.G.J."/>
            <person name="Klopp C."/>
            <person name="Perfus-Barbeoch L."/>
            <person name="Kozlowski D.K."/>
            <person name="Koutsovoulos G.D."/>
            <person name="Lopez-Roques C."/>
            <person name="Bouchez O."/>
            <person name="Zahm M."/>
            <person name="Besnard G."/>
            <person name="Bellafiore S."/>
        </authorList>
    </citation>
    <scope>NUCLEOTIDE SEQUENCE</scope>
    <source>
        <strain evidence="3">VN-18</strain>
    </source>
</reference>
<feature type="transmembrane region" description="Helical" evidence="2">
    <location>
        <begin position="6"/>
        <end position="28"/>
    </location>
</feature>
<evidence type="ECO:0000313" key="4">
    <source>
        <dbReference type="Proteomes" id="UP000605970"/>
    </source>
</evidence>
<dbReference type="Proteomes" id="UP000605970">
    <property type="component" value="Unassembled WGS sequence"/>
</dbReference>
<dbReference type="EMBL" id="JABEBT010000034">
    <property type="protein sequence ID" value="KAF7636034.1"/>
    <property type="molecule type" value="Genomic_DNA"/>
</dbReference>
<organism evidence="3 4">
    <name type="scientific">Meloidogyne graminicola</name>
    <dbReference type="NCBI Taxonomy" id="189291"/>
    <lineage>
        <taxon>Eukaryota</taxon>
        <taxon>Metazoa</taxon>
        <taxon>Ecdysozoa</taxon>
        <taxon>Nematoda</taxon>
        <taxon>Chromadorea</taxon>
        <taxon>Rhabditida</taxon>
        <taxon>Tylenchina</taxon>
        <taxon>Tylenchomorpha</taxon>
        <taxon>Tylenchoidea</taxon>
        <taxon>Meloidogynidae</taxon>
        <taxon>Meloidogyninae</taxon>
        <taxon>Meloidogyne</taxon>
    </lineage>
</organism>
<sequence length="138" mass="16094">MFIIKLIYYLNIILIFNYFFFLIIGIPFNRFPISAIGIERLGNYDLNNYIKLINKLKQKINLLKENNLIIEIKKLLIKNGFKDEVEFENTRPADPVPAPFDCPGGNFNPGYKHSCALSPNFFLPSNSPFQFAQYFVLY</sequence>
<keyword evidence="2" id="KW-0472">Membrane</keyword>
<proteinExistence type="predicted"/>
<dbReference type="AlphaFoldDB" id="A0A8S9ZS41"/>
<keyword evidence="1" id="KW-0175">Coiled coil</keyword>
<keyword evidence="2" id="KW-1133">Transmembrane helix</keyword>